<dbReference type="Gene3D" id="2.120.10.30">
    <property type="entry name" value="TolB, C-terminal domain"/>
    <property type="match status" value="1"/>
</dbReference>
<keyword evidence="1" id="KW-0732">Signal</keyword>
<dbReference type="EMBL" id="RZGK01000006">
    <property type="protein sequence ID" value="KAF9698377.1"/>
    <property type="molecule type" value="Genomic_DNA"/>
</dbReference>
<accession>A0A8H7MLE9</accession>
<comment type="caution">
    <text evidence="2">The sequence shown here is derived from an EMBL/GenBank/DDBJ whole genome shotgun (WGS) entry which is preliminary data.</text>
</comment>
<feature type="signal peptide" evidence="1">
    <location>
        <begin position="1"/>
        <end position="22"/>
    </location>
</feature>
<name>A0A8H7MLE9_9PLEO</name>
<dbReference type="SUPFAM" id="SSF63829">
    <property type="entry name" value="Calcium-dependent phosphotriesterase"/>
    <property type="match status" value="1"/>
</dbReference>
<evidence type="ECO:0000313" key="2">
    <source>
        <dbReference type="EMBL" id="KAF9698377.1"/>
    </source>
</evidence>
<dbReference type="Proteomes" id="UP000651452">
    <property type="component" value="Unassembled WGS sequence"/>
</dbReference>
<evidence type="ECO:0000256" key="1">
    <source>
        <dbReference type="SAM" id="SignalP"/>
    </source>
</evidence>
<protein>
    <submittedName>
        <fullName evidence="2">Uncharacterized protein</fullName>
    </submittedName>
</protein>
<dbReference type="InterPro" id="IPR011042">
    <property type="entry name" value="6-blade_b-propeller_TolB-like"/>
</dbReference>
<proteinExistence type="predicted"/>
<gene>
    <name evidence="2" type="ORF">EKO04_003789</name>
</gene>
<keyword evidence="3" id="KW-1185">Reference proteome</keyword>
<dbReference type="AlphaFoldDB" id="A0A8H7MLE9"/>
<feature type="chain" id="PRO_5034318932" evidence="1">
    <location>
        <begin position="23"/>
        <end position="319"/>
    </location>
</feature>
<evidence type="ECO:0000313" key="3">
    <source>
        <dbReference type="Proteomes" id="UP000651452"/>
    </source>
</evidence>
<dbReference type="PANTHER" id="PTHR42060:SF3">
    <property type="entry name" value="SMP-30_GLUCONOLACTONASE_LRE-LIKE REGION DOMAIN-CONTAINING PROTEIN"/>
    <property type="match status" value="1"/>
</dbReference>
<organism evidence="2 3">
    <name type="scientific">Ascochyta lentis</name>
    <dbReference type="NCBI Taxonomy" id="205686"/>
    <lineage>
        <taxon>Eukaryota</taxon>
        <taxon>Fungi</taxon>
        <taxon>Dikarya</taxon>
        <taxon>Ascomycota</taxon>
        <taxon>Pezizomycotina</taxon>
        <taxon>Dothideomycetes</taxon>
        <taxon>Pleosporomycetidae</taxon>
        <taxon>Pleosporales</taxon>
        <taxon>Pleosporineae</taxon>
        <taxon>Didymellaceae</taxon>
        <taxon>Ascochyta</taxon>
    </lineage>
</organism>
<sequence>MNALLITFLATTASLFFASTHASNVRTIHQFSNPTWLENIAAMHNGSLLVSVLGRPEVHIVDPSITPSSASLVASIPSVNAILGITELSKNMFAVAAGNVTPANAPVLGSFSIWSIDMTHKHEPAKVNKLADTPHLSMINGLTALDSRTLLLADSWAGDIASLDIRTGETAVWLGDETTASNFSAPGLPLGVNGIKFHNGYVYYTNTVRNSLNRIRVSSKGTAVGGVQVLAQGEAIAVPDDFAVLKDGSVVQGRPMSDELVRVGSDGKVVVIAKVEGVTAVAMGRSEKDKKTAYLSSMGGFNADGSVKSGGRIVAVELK</sequence>
<dbReference type="PANTHER" id="PTHR42060">
    <property type="entry name" value="NHL REPEAT-CONTAINING PROTEIN-RELATED"/>
    <property type="match status" value="1"/>
</dbReference>
<dbReference type="InterPro" id="IPR052998">
    <property type="entry name" value="Hetero-Diels-Alderase-like"/>
</dbReference>
<reference evidence="2" key="1">
    <citation type="submission" date="2018-12" db="EMBL/GenBank/DDBJ databases">
        <authorList>
            <person name="Syme R.A."/>
            <person name="Farfan-Caceres L."/>
            <person name="Lichtenzveig J."/>
        </authorList>
    </citation>
    <scope>NUCLEOTIDE SEQUENCE</scope>
    <source>
        <strain evidence="2">Al4</strain>
    </source>
</reference>
<reference evidence="2" key="2">
    <citation type="submission" date="2020-09" db="EMBL/GenBank/DDBJ databases">
        <title>Reference genome assembly for Australian Ascochyta lentis isolate Al4.</title>
        <authorList>
            <person name="Lee R.C."/>
            <person name="Farfan-Caceres L.M."/>
            <person name="Debler J.W."/>
            <person name="Williams A.H."/>
            <person name="Henares B.M."/>
        </authorList>
    </citation>
    <scope>NUCLEOTIDE SEQUENCE</scope>
    <source>
        <strain evidence="2">Al4</strain>
    </source>
</reference>
<dbReference type="OrthoDB" id="9977941at2759"/>